<dbReference type="GO" id="GO:0043065">
    <property type="term" value="P:positive regulation of apoptotic process"/>
    <property type="evidence" value="ECO:0000318"/>
    <property type="project" value="GO_Central"/>
</dbReference>
<dbReference type="Proteomes" id="UP000007110">
    <property type="component" value="Unassembled WGS sequence"/>
</dbReference>
<dbReference type="OMA" id="WIGLVVH"/>
<dbReference type="InterPro" id="IPR046371">
    <property type="entry name" value="Bcl-2_BH1-3"/>
</dbReference>
<keyword evidence="3 7" id="KW-0812">Transmembrane</keyword>
<evidence type="ECO:0000256" key="6">
    <source>
        <dbReference type="ARBA" id="ARBA00023136"/>
    </source>
</evidence>
<dbReference type="SMART" id="SM00337">
    <property type="entry name" value="BCL"/>
    <property type="match status" value="1"/>
</dbReference>
<feature type="domain" description="Bcl-2 Bcl-2 homology region 1-3" evidence="8">
    <location>
        <begin position="216"/>
        <end position="317"/>
    </location>
</feature>
<sequence length="356" mass="40397">MRIGLPCVFSKRVIIPLISSLCRRQTSKTTTCANLTVHTPLYTSVFLPVTSHITSHVVVNNFVQNSRDNIWRLVDGAAMDYLKTDILTHLREGLLDTCRHHIHFLSCHLKHSSNGLYQLGQRLNEKVSIRSRRLLHSPPTEDDVVNQAKVLCRDYAYVKLRKHKLLSRDIYGKAGKRGPHQIQFLRQKAERDAQSGQVKTRFGDPGIGPSDVSKELIKVATEFEKCFPYLYEDITEQLQLNFQSPANILSVYNTVGADIFRKGITWARIVALYTLTGALIVECVKQGQHSQANALVDALQKLVRKRLARWIIDQGGWIGLVVHFRQKQSSITVLRVLSLVGLLLGVVLVFWCPRRT</sequence>
<comment type="subcellular location">
    <subcellularLocation>
        <location evidence="1">Membrane</location>
        <topology evidence="1">Single-pass membrane protein</topology>
    </subcellularLocation>
</comment>
<evidence type="ECO:0000256" key="1">
    <source>
        <dbReference type="ARBA" id="ARBA00004167"/>
    </source>
</evidence>
<keyword evidence="10" id="KW-1185">Reference proteome</keyword>
<evidence type="ECO:0000256" key="4">
    <source>
        <dbReference type="ARBA" id="ARBA00022703"/>
    </source>
</evidence>
<dbReference type="AlphaFoldDB" id="A0A7M7TGD4"/>
<dbReference type="GO" id="GO:0005741">
    <property type="term" value="C:mitochondrial outer membrane"/>
    <property type="evidence" value="ECO:0000318"/>
    <property type="project" value="GO_Central"/>
</dbReference>
<dbReference type="PANTHER" id="PTHR11256:SF48">
    <property type="entry name" value="BCL-2-RELATED OVARIAN KILLER PROTEIN"/>
    <property type="match status" value="1"/>
</dbReference>
<proteinExistence type="inferred from homology"/>
<dbReference type="InterPro" id="IPR026298">
    <property type="entry name" value="Bcl-2_fam"/>
</dbReference>
<feature type="transmembrane region" description="Helical" evidence="7">
    <location>
        <begin position="333"/>
        <end position="352"/>
    </location>
</feature>
<accession>A0A7M7TGD4</accession>
<evidence type="ECO:0000259" key="8">
    <source>
        <dbReference type="SMART" id="SM00337"/>
    </source>
</evidence>
<name>A0A7M7TGD4_STRPU</name>
<evidence type="ECO:0000256" key="7">
    <source>
        <dbReference type="SAM" id="Phobius"/>
    </source>
</evidence>
<dbReference type="KEGG" id="spu:576679"/>
<evidence type="ECO:0000313" key="10">
    <source>
        <dbReference type="Proteomes" id="UP000007110"/>
    </source>
</evidence>
<keyword evidence="6 7" id="KW-0472">Membrane</keyword>
<dbReference type="EnsemblMetazoa" id="XM_776960">
    <property type="protein sequence ID" value="XP_782053"/>
    <property type="gene ID" value="LOC576679"/>
</dbReference>
<evidence type="ECO:0000256" key="2">
    <source>
        <dbReference type="ARBA" id="ARBA00009458"/>
    </source>
</evidence>
<dbReference type="GeneID" id="576679"/>
<dbReference type="RefSeq" id="XP_782053.2">
    <property type="nucleotide sequence ID" value="XM_776960.5"/>
</dbReference>
<dbReference type="Gene3D" id="1.10.437.10">
    <property type="entry name" value="Blc2-like"/>
    <property type="match status" value="1"/>
</dbReference>
<dbReference type="GO" id="GO:0015267">
    <property type="term" value="F:channel activity"/>
    <property type="evidence" value="ECO:0000318"/>
    <property type="project" value="GO_Central"/>
</dbReference>
<evidence type="ECO:0000256" key="5">
    <source>
        <dbReference type="ARBA" id="ARBA00022989"/>
    </source>
</evidence>
<dbReference type="FunFam" id="1.10.437.10:FF:000036">
    <property type="entry name" value="bcl-2-related ovarian killer protein homolog B isoform X1"/>
    <property type="match status" value="1"/>
</dbReference>
<protein>
    <recommendedName>
        <fullName evidence="8">Bcl-2 Bcl-2 homology region 1-3 domain-containing protein</fullName>
    </recommendedName>
</protein>
<dbReference type="GO" id="GO:0008630">
    <property type="term" value="P:intrinsic apoptotic signaling pathway in response to DNA damage"/>
    <property type="evidence" value="ECO:0000318"/>
    <property type="project" value="GO_Central"/>
</dbReference>
<dbReference type="InParanoid" id="A0A7M7TGD4"/>
<evidence type="ECO:0000256" key="3">
    <source>
        <dbReference type="ARBA" id="ARBA00022692"/>
    </source>
</evidence>
<keyword evidence="4" id="KW-0053">Apoptosis</keyword>
<dbReference type="OrthoDB" id="5947850at2759"/>
<dbReference type="InterPro" id="IPR036834">
    <property type="entry name" value="Bcl-2-like_sf"/>
</dbReference>
<dbReference type="Pfam" id="PF00452">
    <property type="entry name" value="Bcl-2"/>
    <property type="match status" value="1"/>
</dbReference>
<dbReference type="InterPro" id="IPR002475">
    <property type="entry name" value="Bcl2-like"/>
</dbReference>
<dbReference type="GO" id="GO:0001836">
    <property type="term" value="P:release of cytochrome c from mitochondria"/>
    <property type="evidence" value="ECO:0000318"/>
    <property type="project" value="GO_Central"/>
</dbReference>
<organism evidence="9 10">
    <name type="scientific">Strongylocentrotus purpuratus</name>
    <name type="common">Purple sea urchin</name>
    <dbReference type="NCBI Taxonomy" id="7668"/>
    <lineage>
        <taxon>Eukaryota</taxon>
        <taxon>Metazoa</taxon>
        <taxon>Echinodermata</taxon>
        <taxon>Eleutherozoa</taxon>
        <taxon>Echinozoa</taxon>
        <taxon>Echinoidea</taxon>
        <taxon>Euechinoidea</taxon>
        <taxon>Echinacea</taxon>
        <taxon>Camarodonta</taxon>
        <taxon>Echinidea</taxon>
        <taxon>Strongylocentrotidae</taxon>
        <taxon>Strongylocentrotus</taxon>
    </lineage>
</organism>
<evidence type="ECO:0000313" key="9">
    <source>
        <dbReference type="EnsemblMetazoa" id="XP_782053"/>
    </source>
</evidence>
<reference evidence="9" key="2">
    <citation type="submission" date="2021-01" db="UniProtKB">
        <authorList>
            <consortium name="EnsemblMetazoa"/>
        </authorList>
    </citation>
    <scope>IDENTIFICATION</scope>
</reference>
<reference evidence="10" key="1">
    <citation type="submission" date="2015-02" db="EMBL/GenBank/DDBJ databases">
        <title>Genome sequencing for Strongylocentrotus purpuratus.</title>
        <authorList>
            <person name="Murali S."/>
            <person name="Liu Y."/>
            <person name="Vee V."/>
            <person name="English A."/>
            <person name="Wang M."/>
            <person name="Skinner E."/>
            <person name="Han Y."/>
            <person name="Muzny D.M."/>
            <person name="Worley K.C."/>
            <person name="Gibbs R.A."/>
        </authorList>
    </citation>
    <scope>NUCLEOTIDE SEQUENCE</scope>
</reference>
<keyword evidence="5 7" id="KW-1133">Transmembrane helix</keyword>
<dbReference type="PROSITE" id="PS50062">
    <property type="entry name" value="BCL2_FAMILY"/>
    <property type="match status" value="1"/>
</dbReference>
<dbReference type="PRINTS" id="PR01862">
    <property type="entry name" value="BCL2FAMILY"/>
</dbReference>
<dbReference type="GO" id="GO:0097192">
    <property type="term" value="P:extrinsic apoptotic signaling pathway in absence of ligand"/>
    <property type="evidence" value="ECO:0000318"/>
    <property type="project" value="GO_Central"/>
</dbReference>
<dbReference type="SUPFAM" id="SSF56854">
    <property type="entry name" value="Bcl-2 inhibitors of programmed cell death"/>
    <property type="match status" value="1"/>
</dbReference>
<dbReference type="PANTHER" id="PTHR11256">
    <property type="entry name" value="BCL-2 RELATED"/>
    <property type="match status" value="1"/>
</dbReference>
<comment type="similarity">
    <text evidence="2">Belongs to the Bcl-2 family.</text>
</comment>
<dbReference type="CDD" id="cd06845">
    <property type="entry name" value="Bcl-2_like"/>
    <property type="match status" value="1"/>
</dbReference>